<keyword evidence="3" id="KW-1185">Reference proteome</keyword>
<organism evidence="2 3">
    <name type="scientific">Bugula neritina</name>
    <name type="common">Brown bryozoan</name>
    <name type="synonym">Sertularia neritina</name>
    <dbReference type="NCBI Taxonomy" id="10212"/>
    <lineage>
        <taxon>Eukaryota</taxon>
        <taxon>Metazoa</taxon>
        <taxon>Spiralia</taxon>
        <taxon>Lophotrochozoa</taxon>
        <taxon>Bryozoa</taxon>
        <taxon>Gymnolaemata</taxon>
        <taxon>Cheilostomatida</taxon>
        <taxon>Flustrina</taxon>
        <taxon>Buguloidea</taxon>
        <taxon>Bugulidae</taxon>
        <taxon>Bugula</taxon>
    </lineage>
</organism>
<protein>
    <recommendedName>
        <fullName evidence="4">Protein sleepless</fullName>
    </recommendedName>
</protein>
<proteinExistence type="predicted"/>
<evidence type="ECO:0008006" key="4">
    <source>
        <dbReference type="Google" id="ProtNLM"/>
    </source>
</evidence>
<comment type="caution">
    <text evidence="2">The sequence shown here is derived from an EMBL/GenBank/DDBJ whole genome shotgun (WGS) entry which is preliminary data.</text>
</comment>
<gene>
    <name evidence="2" type="ORF">EB796_006164</name>
</gene>
<dbReference type="AlphaFoldDB" id="A0A7J7KCE8"/>
<dbReference type="Proteomes" id="UP000593567">
    <property type="component" value="Unassembled WGS sequence"/>
</dbReference>
<accession>A0A7J7KCE8</accession>
<feature type="signal peptide" evidence="1">
    <location>
        <begin position="1"/>
        <end position="22"/>
    </location>
</feature>
<sequence>MMECRALFFVVFLSLCINQVTSLTCYECNSATDADRDACFAGNATEMTCTSYQDTCVIILTKILLPNNGPQDRKSDNEELSQITRTCGNKAGFDHLAKIDKRCTVEAIGEFMKCVVCVGL</sequence>
<reference evidence="2" key="1">
    <citation type="submission" date="2020-06" db="EMBL/GenBank/DDBJ databases">
        <title>Draft genome of Bugula neritina, a colonial animal packing powerful symbionts and potential medicines.</title>
        <authorList>
            <person name="Rayko M."/>
        </authorList>
    </citation>
    <scope>NUCLEOTIDE SEQUENCE [LARGE SCALE GENOMIC DNA]</scope>
    <source>
        <strain evidence="2">Kwan_BN1</strain>
    </source>
</reference>
<evidence type="ECO:0000313" key="2">
    <source>
        <dbReference type="EMBL" id="KAF6035531.1"/>
    </source>
</evidence>
<evidence type="ECO:0000313" key="3">
    <source>
        <dbReference type="Proteomes" id="UP000593567"/>
    </source>
</evidence>
<dbReference type="EMBL" id="VXIV02000865">
    <property type="protein sequence ID" value="KAF6035531.1"/>
    <property type="molecule type" value="Genomic_DNA"/>
</dbReference>
<keyword evidence="1" id="KW-0732">Signal</keyword>
<feature type="chain" id="PRO_5029594377" description="Protein sleepless" evidence="1">
    <location>
        <begin position="23"/>
        <end position="120"/>
    </location>
</feature>
<evidence type="ECO:0000256" key="1">
    <source>
        <dbReference type="SAM" id="SignalP"/>
    </source>
</evidence>
<name>A0A7J7KCE8_BUGNE</name>